<dbReference type="HOGENOM" id="CLU_2278409_0_0_1"/>
<name>S8B4Y0_PENO1</name>
<proteinExistence type="predicted"/>
<accession>S8B4Y0</accession>
<organism evidence="1 2">
    <name type="scientific">Penicillium oxalicum (strain 114-2 / CGMCC 5302)</name>
    <name type="common">Penicillium decumbens</name>
    <dbReference type="NCBI Taxonomy" id="933388"/>
    <lineage>
        <taxon>Eukaryota</taxon>
        <taxon>Fungi</taxon>
        <taxon>Dikarya</taxon>
        <taxon>Ascomycota</taxon>
        <taxon>Pezizomycotina</taxon>
        <taxon>Eurotiomycetes</taxon>
        <taxon>Eurotiomycetidae</taxon>
        <taxon>Eurotiales</taxon>
        <taxon>Aspergillaceae</taxon>
        <taxon>Penicillium</taxon>
    </lineage>
</organism>
<dbReference type="AlphaFoldDB" id="S8B4Y0"/>
<evidence type="ECO:0000313" key="1">
    <source>
        <dbReference type="EMBL" id="EPS29632.1"/>
    </source>
</evidence>
<reference evidence="1 2" key="1">
    <citation type="journal article" date="2013" name="PLoS ONE">
        <title>Genomic and secretomic analyses reveal unique features of the lignocellulolytic enzyme system of Penicillium decumbens.</title>
        <authorList>
            <person name="Liu G."/>
            <person name="Zhang L."/>
            <person name="Wei X."/>
            <person name="Zou G."/>
            <person name="Qin Y."/>
            <person name="Ma L."/>
            <person name="Li J."/>
            <person name="Zheng H."/>
            <person name="Wang S."/>
            <person name="Wang C."/>
            <person name="Xun L."/>
            <person name="Zhao G.-P."/>
            <person name="Zhou Z."/>
            <person name="Qu Y."/>
        </authorList>
    </citation>
    <scope>NUCLEOTIDE SEQUENCE [LARGE SCALE GENOMIC DNA]</scope>
    <source>
        <strain evidence="2">114-2 / CGMCC 5302</strain>
    </source>
</reference>
<keyword evidence="2" id="KW-1185">Reference proteome</keyword>
<gene>
    <name evidence="1" type="ORF">PDE_04582</name>
</gene>
<evidence type="ECO:0000313" key="2">
    <source>
        <dbReference type="Proteomes" id="UP000019376"/>
    </source>
</evidence>
<dbReference type="Proteomes" id="UP000019376">
    <property type="component" value="Unassembled WGS sequence"/>
</dbReference>
<sequence>MVGFSALTSSNRVIGLLGSKSLPSCQQSEASPLHGTLLSFHFKRQSQASNFYETNPHVPLCILSIHHIPMISLFPFASSYSSSTTVPTTVGGTVQLEFQNTA</sequence>
<dbReference type="EMBL" id="KB644412">
    <property type="protein sequence ID" value="EPS29632.1"/>
    <property type="molecule type" value="Genomic_DNA"/>
</dbReference>
<protein>
    <submittedName>
        <fullName evidence="1">Uncharacterized protein</fullName>
    </submittedName>
</protein>